<comment type="caution">
    <text evidence="1">The sequence shown here is derived from an EMBL/GenBank/DDBJ whole genome shotgun (WGS) entry which is preliminary data.</text>
</comment>
<evidence type="ECO:0000313" key="2">
    <source>
        <dbReference type="Proteomes" id="UP000029920"/>
    </source>
</evidence>
<proteinExistence type="predicted"/>
<organism evidence="1 2">
    <name type="scientific">Helicobacter apodemus</name>
    <dbReference type="NCBI Taxonomy" id="135569"/>
    <lineage>
        <taxon>Bacteria</taxon>
        <taxon>Pseudomonadati</taxon>
        <taxon>Campylobacterota</taxon>
        <taxon>Epsilonproteobacteria</taxon>
        <taxon>Campylobacterales</taxon>
        <taxon>Helicobacteraceae</taxon>
        <taxon>Helicobacter</taxon>
    </lineage>
</organism>
<keyword evidence="2" id="KW-1185">Reference proteome</keyword>
<evidence type="ECO:0008006" key="3">
    <source>
        <dbReference type="Google" id="ProtNLM"/>
    </source>
</evidence>
<dbReference type="AlphaFoldDB" id="A0A4U8UEV6"/>
<reference evidence="1 2" key="1">
    <citation type="journal article" date="2014" name="Genome Announc.">
        <title>Draft genome sequences of eight enterohepatic helicobacter species isolated from both laboratory and wild rodents.</title>
        <authorList>
            <person name="Sheh A."/>
            <person name="Shen Z."/>
            <person name="Fox J.G."/>
        </authorList>
    </citation>
    <scope>NUCLEOTIDE SEQUENCE [LARGE SCALE GENOMIC DNA]</scope>
    <source>
        <strain evidence="1 2">MIT-03-7007</strain>
    </source>
</reference>
<evidence type="ECO:0000313" key="1">
    <source>
        <dbReference type="EMBL" id="TLE16377.1"/>
    </source>
</evidence>
<gene>
    <name evidence="1" type="ORF">LS72_003725</name>
</gene>
<dbReference type="Gene3D" id="3.40.50.12580">
    <property type="match status" value="1"/>
</dbReference>
<sequence length="526" mass="60191">MEYLKKFETIELGRGCYIYPKGGCAEILSNILKDCKRDLILKFLDDKDSVNNLVAKQEEIRQSGEYVLICAGDVQDELVLKCEDLGLKYLDGREFIASCLGRQILLEASGEGWAKFELLENGGLRIFDNLWITHYYFFYDLFVYYVSPKCLEALTQCVLQYTLSIKEALLQVGFNLEVSYGISLNYAPHTHKIATFIHKDIPIEWYFGSYEYYLLHKQKVVGNRILIAPWVLIDFFVSKKVALFLSSIVPKLSCESKIIVGMGHSIAEAFGFFPRALKQEYLKQYIGYYFLGFDYYLAIDRASLKAYESIFQSVGVKTKAIAGGSPRLDLKLEQSCALRSIEQFLFIPRLTKPYELMGIIKRLLELGKKVLFRPHPAYRGYYQWVGKQNPYACLEVFLSYAGFSFDESESITLDSLSKSIVITDNSSLSYSAPLNSLKPVILYAPPKKEFDLRVCNFDCSFVNPLLHRVALNESEFMQVALRLEEELKQSGELIAQEILQYKEANIFYPKASALEIAKLLMSLLES</sequence>
<dbReference type="RefSeq" id="WP_034553693.1">
    <property type="nucleotide sequence ID" value="NZ_JRPC02000007.1"/>
</dbReference>
<dbReference type="InterPro" id="IPR043148">
    <property type="entry name" value="TagF_C"/>
</dbReference>
<dbReference type="Proteomes" id="UP000029920">
    <property type="component" value="Unassembled WGS sequence"/>
</dbReference>
<dbReference type="EMBL" id="JRPC02000007">
    <property type="protein sequence ID" value="TLE16377.1"/>
    <property type="molecule type" value="Genomic_DNA"/>
</dbReference>
<accession>A0A4U8UEV6</accession>
<name>A0A4U8UEV6_9HELI</name>
<protein>
    <recommendedName>
        <fullName evidence="3">CDP-Glycerol:Poly(Glycerophosphate) glycerophosphotransferase</fullName>
    </recommendedName>
</protein>